<evidence type="ECO:0000256" key="2">
    <source>
        <dbReference type="ARBA" id="ARBA00022741"/>
    </source>
</evidence>
<protein>
    <submittedName>
        <fullName evidence="8">Multidrug resistance-associated protein 14</fullName>
    </submittedName>
</protein>
<sequence>MVIFRSSPNKVAASPRSKRYMALPISSAIFNGGVGLAYVGLGFWTIQKKLRSDQSLIPLHWWLVLLFHGFTWLLLGVTVSHQWQQSSHITTVKICSVISFFFAGFLYISYLLGSYWGQSSIKTVTTTRSDAFYAPLLDEETDTDSEVDTDDSVTPFVKAGFFSRMSFWWLNPLLTKGKGKILEDKDIPKLRKVDRAETCSCNKVGPLLLKAFIRVAQGKETFKYEGYTLTTAIHCKMLRVTIGEAMIWTTGLQICLALMILYYSVGLATIAVVLVITLTVLGNYPMGNLQHKHLTKLLVSRDRRLKAIAEALANMKANAAFTRIVKFLEAPELQNRHIGGDTGSKPPITRVYSCRSKKAEIATKLVVMGAGPAQPNQPVLERPPNYHRNDPRDPIINVEAPTFDGRLDPKAFTYWIFEMDHFFEWPPVPLTPSRPVPTTAPLLRDGKEKGILAESLGMKSTFQCYKCQGVLRCALTQAKEDNDWRRNVIFYTYIKCGEKDCKVIIDSESCINAVSSSTVSRLGLKPSS</sequence>
<dbReference type="GO" id="GO:0016020">
    <property type="term" value="C:membrane"/>
    <property type="evidence" value="ECO:0007669"/>
    <property type="project" value="InterPro"/>
</dbReference>
<keyword evidence="1 6" id="KW-0812">Transmembrane</keyword>
<dbReference type="EMBL" id="BJWL01000070">
    <property type="protein sequence ID" value="GFS29072.1"/>
    <property type="molecule type" value="Genomic_DNA"/>
</dbReference>
<dbReference type="InterPro" id="IPR050173">
    <property type="entry name" value="ABC_transporter_C-like"/>
</dbReference>
<feature type="transmembrane region" description="Helical" evidence="6">
    <location>
        <begin position="20"/>
        <end position="44"/>
    </location>
</feature>
<feature type="transmembrane region" description="Helical" evidence="6">
    <location>
        <begin position="56"/>
        <end position="79"/>
    </location>
</feature>
<dbReference type="PANTHER" id="PTHR24223:SF263">
    <property type="entry name" value="ABC-TYPE XENOBIOTIC TRANSPORTER"/>
    <property type="match status" value="1"/>
</dbReference>
<dbReference type="Pfam" id="PF24358">
    <property type="entry name" value="ABCC10_N"/>
    <property type="match status" value="1"/>
</dbReference>
<accession>A0A7J0D926</accession>
<reference evidence="9" key="1">
    <citation type="submission" date="2019-07" db="EMBL/GenBank/DDBJ databases">
        <title>De Novo Assembly of kiwifruit Actinidia rufa.</title>
        <authorList>
            <person name="Sugita-Konishi S."/>
            <person name="Sato K."/>
            <person name="Mori E."/>
            <person name="Abe Y."/>
            <person name="Kisaki G."/>
            <person name="Hamano K."/>
            <person name="Suezawa K."/>
            <person name="Otani M."/>
            <person name="Fukuda T."/>
            <person name="Manabe T."/>
            <person name="Gomi K."/>
            <person name="Tabuchi M."/>
            <person name="Akimitsu K."/>
            <person name="Kataoka I."/>
        </authorList>
    </citation>
    <scope>NUCLEOTIDE SEQUENCE [LARGE SCALE GENOMIC DNA]</scope>
    <source>
        <strain evidence="9">cv. Fuchu</strain>
    </source>
</reference>
<feature type="transmembrane region" description="Helical" evidence="6">
    <location>
        <begin position="269"/>
        <end position="286"/>
    </location>
</feature>
<feature type="domain" description="ABCC10-like N-terminal" evidence="7">
    <location>
        <begin position="2"/>
        <end position="113"/>
    </location>
</feature>
<gene>
    <name evidence="8" type="ORF">Acr_00g0005220</name>
</gene>
<evidence type="ECO:0000313" key="8">
    <source>
        <dbReference type="EMBL" id="GFS29072.1"/>
    </source>
</evidence>
<keyword evidence="4 6" id="KW-1133">Transmembrane helix</keyword>
<evidence type="ECO:0000256" key="3">
    <source>
        <dbReference type="ARBA" id="ARBA00022840"/>
    </source>
</evidence>
<proteinExistence type="predicted"/>
<dbReference type="InterPro" id="IPR056228">
    <property type="entry name" value="ABCC10-like_N"/>
</dbReference>
<keyword evidence="2" id="KW-0547">Nucleotide-binding</keyword>
<dbReference type="Proteomes" id="UP000585474">
    <property type="component" value="Unassembled WGS sequence"/>
</dbReference>
<name>A0A7J0D926_9ERIC</name>
<evidence type="ECO:0000256" key="5">
    <source>
        <dbReference type="ARBA" id="ARBA00023136"/>
    </source>
</evidence>
<evidence type="ECO:0000256" key="4">
    <source>
        <dbReference type="ARBA" id="ARBA00022989"/>
    </source>
</evidence>
<keyword evidence="5 6" id="KW-0472">Membrane</keyword>
<comment type="caution">
    <text evidence="8">The sequence shown here is derived from an EMBL/GenBank/DDBJ whole genome shotgun (WGS) entry which is preliminary data.</text>
</comment>
<dbReference type="AlphaFoldDB" id="A0A7J0D926"/>
<evidence type="ECO:0000259" key="7">
    <source>
        <dbReference type="Pfam" id="PF24358"/>
    </source>
</evidence>
<dbReference type="GO" id="GO:0005524">
    <property type="term" value="F:ATP binding"/>
    <property type="evidence" value="ECO:0007669"/>
    <property type="project" value="UniProtKB-KW"/>
</dbReference>
<dbReference type="InterPro" id="IPR036640">
    <property type="entry name" value="ABC1_TM_sf"/>
</dbReference>
<dbReference type="GO" id="GO:0042626">
    <property type="term" value="F:ATPase-coupled transmembrane transporter activity"/>
    <property type="evidence" value="ECO:0007669"/>
    <property type="project" value="TreeGrafter"/>
</dbReference>
<dbReference type="Gene3D" id="1.20.1560.10">
    <property type="entry name" value="ABC transporter type 1, transmembrane domain"/>
    <property type="match status" value="1"/>
</dbReference>
<keyword evidence="9" id="KW-1185">Reference proteome</keyword>
<feature type="transmembrane region" description="Helical" evidence="6">
    <location>
        <begin position="91"/>
        <end position="112"/>
    </location>
</feature>
<evidence type="ECO:0000256" key="6">
    <source>
        <dbReference type="SAM" id="Phobius"/>
    </source>
</evidence>
<evidence type="ECO:0000256" key="1">
    <source>
        <dbReference type="ARBA" id="ARBA00022692"/>
    </source>
</evidence>
<organism evidence="8 9">
    <name type="scientific">Actinidia rufa</name>
    <dbReference type="NCBI Taxonomy" id="165716"/>
    <lineage>
        <taxon>Eukaryota</taxon>
        <taxon>Viridiplantae</taxon>
        <taxon>Streptophyta</taxon>
        <taxon>Embryophyta</taxon>
        <taxon>Tracheophyta</taxon>
        <taxon>Spermatophyta</taxon>
        <taxon>Magnoliopsida</taxon>
        <taxon>eudicotyledons</taxon>
        <taxon>Gunneridae</taxon>
        <taxon>Pentapetalae</taxon>
        <taxon>asterids</taxon>
        <taxon>Ericales</taxon>
        <taxon>Actinidiaceae</taxon>
        <taxon>Actinidia</taxon>
    </lineage>
</organism>
<dbReference type="PANTHER" id="PTHR24223">
    <property type="entry name" value="ATP-BINDING CASSETTE SUB-FAMILY C"/>
    <property type="match status" value="1"/>
</dbReference>
<keyword evidence="3" id="KW-0067">ATP-binding</keyword>
<evidence type="ECO:0000313" key="9">
    <source>
        <dbReference type="Proteomes" id="UP000585474"/>
    </source>
</evidence>